<evidence type="ECO:0000256" key="2">
    <source>
        <dbReference type="SAM" id="SignalP"/>
    </source>
</evidence>
<feature type="disulfide bond" evidence="1">
    <location>
        <begin position="103"/>
        <end position="112"/>
    </location>
</feature>
<dbReference type="PROSITE" id="PS50940">
    <property type="entry name" value="CHIT_BIND_II"/>
    <property type="match status" value="1"/>
</dbReference>
<dbReference type="EMBL" id="CAJOBB010000156">
    <property type="protein sequence ID" value="CAF3588707.1"/>
    <property type="molecule type" value="Genomic_DNA"/>
</dbReference>
<evidence type="ECO:0000313" key="11">
    <source>
        <dbReference type="Proteomes" id="UP000663845"/>
    </source>
</evidence>
<feature type="disulfide bond" evidence="1">
    <location>
        <begin position="121"/>
        <end position="131"/>
    </location>
</feature>
<dbReference type="EMBL" id="CAJNOG010000085">
    <property type="protein sequence ID" value="CAF0915280.1"/>
    <property type="molecule type" value="Genomic_DNA"/>
</dbReference>
<organism evidence="5 11">
    <name type="scientific">Adineta steineri</name>
    <dbReference type="NCBI Taxonomy" id="433720"/>
    <lineage>
        <taxon>Eukaryota</taxon>
        <taxon>Metazoa</taxon>
        <taxon>Spiralia</taxon>
        <taxon>Gnathifera</taxon>
        <taxon>Rotifera</taxon>
        <taxon>Eurotatoria</taxon>
        <taxon>Bdelloidea</taxon>
        <taxon>Adinetida</taxon>
        <taxon>Adinetidae</taxon>
        <taxon>Adineta</taxon>
    </lineage>
</organism>
<dbReference type="InterPro" id="IPR036508">
    <property type="entry name" value="Chitin-bd_dom_sf"/>
</dbReference>
<dbReference type="SUPFAM" id="SSF57196">
    <property type="entry name" value="EGF/Laminin"/>
    <property type="match status" value="1"/>
</dbReference>
<dbReference type="EMBL" id="CAJNOE010000368">
    <property type="protein sequence ID" value="CAF1177677.1"/>
    <property type="molecule type" value="Genomic_DNA"/>
</dbReference>
<feature type="disulfide bond" evidence="1">
    <location>
        <begin position="82"/>
        <end position="92"/>
    </location>
</feature>
<dbReference type="EMBL" id="CAJOAY010002998">
    <property type="protein sequence ID" value="CAF3994880.1"/>
    <property type="molecule type" value="Genomic_DNA"/>
</dbReference>
<evidence type="ECO:0000313" key="6">
    <source>
        <dbReference type="EMBL" id="CAF1177677.1"/>
    </source>
</evidence>
<dbReference type="Proteomes" id="UP000663881">
    <property type="component" value="Unassembled WGS sequence"/>
</dbReference>
<evidence type="ECO:0000256" key="1">
    <source>
        <dbReference type="PROSITE-ProRule" id="PRU00076"/>
    </source>
</evidence>
<feature type="domain" description="Chitin-binding type-2" evidence="4">
    <location>
        <begin position="159"/>
        <end position="213"/>
    </location>
</feature>
<comment type="caution">
    <text evidence="1">Lacks conserved residue(s) required for the propagation of feature annotation.</text>
</comment>
<dbReference type="Proteomes" id="UP000663891">
    <property type="component" value="Unassembled WGS sequence"/>
</dbReference>
<dbReference type="Proteomes" id="UP000663868">
    <property type="component" value="Unassembled WGS sequence"/>
</dbReference>
<dbReference type="SMART" id="SM00181">
    <property type="entry name" value="EGF"/>
    <property type="match status" value="2"/>
</dbReference>
<evidence type="ECO:0000313" key="7">
    <source>
        <dbReference type="EMBL" id="CAF1313421.1"/>
    </source>
</evidence>
<name>A0A814AHB5_9BILA</name>
<sequence>MNTFIGVIVVVLIQQHIQLTHGISCASDPCRLLGTAYGPYTGHCCYDVPGSTDSVCVCPNNVAPVLNGPCLTGTAVVSPTTCNRACVNGGVCNIVSNQQVCWCTLGYSGSFCEIQGIATRCATGLCQAGTCVEQSVGTSLFAYCHCNPGWSGPTCSLNYFTCTTAGVFSDTAYCATGRYFYCAVAGGAPVSAMCPDGQKFDRLTNVCSTTATC</sequence>
<feature type="chain" id="PRO_5036223856" evidence="2">
    <location>
        <begin position="23"/>
        <end position="213"/>
    </location>
</feature>
<dbReference type="AlphaFoldDB" id="A0A814AHB5"/>
<evidence type="ECO:0000313" key="5">
    <source>
        <dbReference type="EMBL" id="CAF0915280.1"/>
    </source>
</evidence>
<dbReference type="Proteomes" id="UP000663860">
    <property type="component" value="Unassembled WGS sequence"/>
</dbReference>
<feature type="disulfide bond" evidence="1">
    <location>
        <begin position="146"/>
        <end position="155"/>
    </location>
</feature>
<accession>A0A814AHB5</accession>
<feature type="signal peptide" evidence="2">
    <location>
        <begin position="1"/>
        <end position="22"/>
    </location>
</feature>
<evidence type="ECO:0000259" key="4">
    <source>
        <dbReference type="PROSITE" id="PS50940"/>
    </source>
</evidence>
<dbReference type="GO" id="GO:0008061">
    <property type="term" value="F:chitin binding"/>
    <property type="evidence" value="ECO:0007669"/>
    <property type="project" value="InterPro"/>
</dbReference>
<keyword evidence="1" id="KW-1015">Disulfide bond</keyword>
<dbReference type="PROSITE" id="PS50026">
    <property type="entry name" value="EGF_3"/>
    <property type="match status" value="2"/>
</dbReference>
<dbReference type="OrthoDB" id="283575at2759"/>
<keyword evidence="2" id="KW-0732">Signal</keyword>
<evidence type="ECO:0000259" key="3">
    <source>
        <dbReference type="PROSITE" id="PS50026"/>
    </source>
</evidence>
<dbReference type="InterPro" id="IPR002557">
    <property type="entry name" value="Chitin-bd_dom"/>
</dbReference>
<gene>
    <name evidence="6" type="ORF">IZO911_LOCUS27272</name>
    <name evidence="5" type="ORF">JYZ213_LOCUS11305</name>
    <name evidence="8" type="ORF">KXQ929_LOCUS4506</name>
    <name evidence="10" type="ORF">OKA104_LOCUS29433</name>
    <name evidence="9" type="ORF">OXD698_LOCUS18392</name>
    <name evidence="7" type="ORF">VCS650_LOCUS31726</name>
</gene>
<dbReference type="PROSITE" id="PS01186">
    <property type="entry name" value="EGF_2"/>
    <property type="match status" value="2"/>
</dbReference>
<proteinExistence type="predicted"/>
<dbReference type="PROSITE" id="PS00022">
    <property type="entry name" value="EGF_1"/>
    <property type="match status" value="2"/>
</dbReference>
<feature type="domain" description="EGF-like" evidence="3">
    <location>
        <begin position="78"/>
        <end position="113"/>
    </location>
</feature>
<evidence type="ECO:0000313" key="9">
    <source>
        <dbReference type="EMBL" id="CAF3803360.1"/>
    </source>
</evidence>
<reference evidence="5" key="1">
    <citation type="submission" date="2021-02" db="EMBL/GenBank/DDBJ databases">
        <authorList>
            <person name="Nowell W R."/>
        </authorList>
    </citation>
    <scope>NUCLEOTIDE SEQUENCE</scope>
</reference>
<dbReference type="GO" id="GO:0005576">
    <property type="term" value="C:extracellular region"/>
    <property type="evidence" value="ECO:0007669"/>
    <property type="project" value="InterPro"/>
</dbReference>
<evidence type="ECO:0000313" key="10">
    <source>
        <dbReference type="EMBL" id="CAF3994880.1"/>
    </source>
</evidence>
<dbReference type="Proteomes" id="UP000663845">
    <property type="component" value="Unassembled WGS sequence"/>
</dbReference>
<dbReference type="SUPFAM" id="SSF57625">
    <property type="entry name" value="Invertebrate chitin-binding proteins"/>
    <property type="match status" value="1"/>
</dbReference>
<dbReference type="Proteomes" id="UP000663844">
    <property type="component" value="Unassembled WGS sequence"/>
</dbReference>
<dbReference type="EMBL" id="CAJOAZ010001357">
    <property type="protein sequence ID" value="CAF3803360.1"/>
    <property type="molecule type" value="Genomic_DNA"/>
</dbReference>
<protein>
    <submittedName>
        <fullName evidence="5">Uncharacterized protein</fullName>
    </submittedName>
</protein>
<evidence type="ECO:0000313" key="8">
    <source>
        <dbReference type="EMBL" id="CAF3588707.1"/>
    </source>
</evidence>
<feature type="domain" description="EGF-like" evidence="3">
    <location>
        <begin position="117"/>
        <end position="156"/>
    </location>
</feature>
<comment type="caution">
    <text evidence="5">The sequence shown here is derived from an EMBL/GenBank/DDBJ whole genome shotgun (WGS) entry which is preliminary data.</text>
</comment>
<dbReference type="InterPro" id="IPR000742">
    <property type="entry name" value="EGF"/>
</dbReference>
<dbReference type="EMBL" id="CAJNON010000552">
    <property type="protein sequence ID" value="CAF1313421.1"/>
    <property type="molecule type" value="Genomic_DNA"/>
</dbReference>
<keyword evidence="1" id="KW-0245">EGF-like domain</keyword>
<dbReference type="Gene3D" id="2.10.25.10">
    <property type="entry name" value="Laminin"/>
    <property type="match status" value="2"/>
</dbReference>